<gene>
    <name evidence="1" type="ORF">PHLGIDRAFT_192432</name>
</gene>
<protein>
    <submittedName>
        <fullName evidence="1">Uncharacterized protein</fullName>
    </submittedName>
</protein>
<reference evidence="1 2" key="1">
    <citation type="journal article" date="2014" name="PLoS Genet.">
        <title>Analysis of the Phlebiopsis gigantea genome, transcriptome and secretome provides insight into its pioneer colonization strategies of wood.</title>
        <authorList>
            <person name="Hori C."/>
            <person name="Ishida T."/>
            <person name="Igarashi K."/>
            <person name="Samejima M."/>
            <person name="Suzuki H."/>
            <person name="Master E."/>
            <person name="Ferreira P."/>
            <person name="Ruiz-Duenas F.J."/>
            <person name="Held B."/>
            <person name="Canessa P."/>
            <person name="Larrondo L.F."/>
            <person name="Schmoll M."/>
            <person name="Druzhinina I.S."/>
            <person name="Kubicek C.P."/>
            <person name="Gaskell J.A."/>
            <person name="Kersten P."/>
            <person name="St John F."/>
            <person name="Glasner J."/>
            <person name="Sabat G."/>
            <person name="Splinter BonDurant S."/>
            <person name="Syed K."/>
            <person name="Yadav J."/>
            <person name="Mgbeahuruike A.C."/>
            <person name="Kovalchuk A."/>
            <person name="Asiegbu F.O."/>
            <person name="Lackner G."/>
            <person name="Hoffmeister D."/>
            <person name="Rencoret J."/>
            <person name="Gutierrez A."/>
            <person name="Sun H."/>
            <person name="Lindquist E."/>
            <person name="Barry K."/>
            <person name="Riley R."/>
            <person name="Grigoriev I.V."/>
            <person name="Henrissat B."/>
            <person name="Kues U."/>
            <person name="Berka R.M."/>
            <person name="Martinez A.T."/>
            <person name="Covert S.F."/>
            <person name="Blanchette R.A."/>
            <person name="Cullen D."/>
        </authorList>
    </citation>
    <scope>NUCLEOTIDE SEQUENCE [LARGE SCALE GENOMIC DNA]</scope>
    <source>
        <strain evidence="1 2">11061_1 CR5-6</strain>
    </source>
</reference>
<dbReference type="AlphaFoldDB" id="A0A0C3NI15"/>
<organism evidence="1 2">
    <name type="scientific">Phlebiopsis gigantea (strain 11061_1 CR5-6)</name>
    <name type="common">White-rot fungus</name>
    <name type="synonym">Peniophora gigantea</name>
    <dbReference type="NCBI Taxonomy" id="745531"/>
    <lineage>
        <taxon>Eukaryota</taxon>
        <taxon>Fungi</taxon>
        <taxon>Dikarya</taxon>
        <taxon>Basidiomycota</taxon>
        <taxon>Agaricomycotina</taxon>
        <taxon>Agaricomycetes</taxon>
        <taxon>Polyporales</taxon>
        <taxon>Phanerochaetaceae</taxon>
        <taxon>Phlebiopsis</taxon>
    </lineage>
</organism>
<dbReference type="HOGENOM" id="CLU_2224167_0_0_1"/>
<dbReference type="Proteomes" id="UP000053257">
    <property type="component" value="Unassembled WGS sequence"/>
</dbReference>
<evidence type="ECO:0000313" key="2">
    <source>
        <dbReference type="Proteomes" id="UP000053257"/>
    </source>
</evidence>
<dbReference type="EMBL" id="KN840572">
    <property type="protein sequence ID" value="KIP04504.1"/>
    <property type="molecule type" value="Genomic_DNA"/>
</dbReference>
<name>A0A0C3NI15_PHLG1</name>
<evidence type="ECO:0000313" key="1">
    <source>
        <dbReference type="EMBL" id="KIP04504.1"/>
    </source>
</evidence>
<proteinExistence type="predicted"/>
<sequence>MLKVGYAIYGKSSSLNHFRVHYAHEKYGALICEQTLRIFVACGVLIFKFSEQSGYIVMLAPVITSRCQQFSNATIAQWSQVQAQNIMLSCEESSHQMRRLADFRYD</sequence>
<accession>A0A0C3NI15</accession>
<keyword evidence="2" id="KW-1185">Reference proteome</keyword>